<dbReference type="OMA" id="NVQVCIS"/>
<reference evidence="3 4" key="1">
    <citation type="journal article" date="2007" name="Nature">
        <title>Evolution of genes and genomes on the Drosophila phylogeny.</title>
        <authorList>
            <consortium name="Drosophila 12 Genomes Consortium"/>
            <person name="Clark A.G."/>
            <person name="Eisen M.B."/>
            <person name="Smith D.R."/>
            <person name="Bergman C.M."/>
            <person name="Oliver B."/>
            <person name="Markow T.A."/>
            <person name="Kaufman T.C."/>
            <person name="Kellis M."/>
            <person name="Gelbart W."/>
            <person name="Iyer V.N."/>
            <person name="Pollard D.A."/>
            <person name="Sackton T.B."/>
            <person name="Larracuente A.M."/>
            <person name="Singh N.D."/>
            <person name="Abad J.P."/>
            <person name="Abt D.N."/>
            <person name="Adryan B."/>
            <person name="Aguade M."/>
            <person name="Akashi H."/>
            <person name="Anderson W.W."/>
            <person name="Aquadro C.F."/>
            <person name="Ardell D.H."/>
            <person name="Arguello R."/>
            <person name="Artieri C.G."/>
            <person name="Barbash D.A."/>
            <person name="Barker D."/>
            <person name="Barsanti P."/>
            <person name="Batterham P."/>
            <person name="Batzoglou S."/>
            <person name="Begun D."/>
            <person name="Bhutkar A."/>
            <person name="Blanco E."/>
            <person name="Bosak S.A."/>
            <person name="Bradley R.K."/>
            <person name="Brand A.D."/>
            <person name="Brent M.R."/>
            <person name="Brooks A.N."/>
            <person name="Brown R.H."/>
            <person name="Butlin R.K."/>
            <person name="Caggese C."/>
            <person name="Calvi B.R."/>
            <person name="Bernardo de Carvalho A."/>
            <person name="Caspi A."/>
            <person name="Castrezana S."/>
            <person name="Celniker S.E."/>
            <person name="Chang J.L."/>
            <person name="Chapple C."/>
            <person name="Chatterji S."/>
            <person name="Chinwalla A."/>
            <person name="Civetta A."/>
            <person name="Clifton S.W."/>
            <person name="Comeron J.M."/>
            <person name="Costello J.C."/>
            <person name="Coyne J.A."/>
            <person name="Daub J."/>
            <person name="David R.G."/>
            <person name="Delcher A.L."/>
            <person name="Delehaunty K."/>
            <person name="Do C.B."/>
            <person name="Ebling H."/>
            <person name="Edwards K."/>
            <person name="Eickbush T."/>
            <person name="Evans J.D."/>
            <person name="Filipski A."/>
            <person name="Findeiss S."/>
            <person name="Freyhult E."/>
            <person name="Fulton L."/>
            <person name="Fulton R."/>
            <person name="Garcia A.C."/>
            <person name="Gardiner A."/>
            <person name="Garfield D.A."/>
            <person name="Garvin B.E."/>
            <person name="Gibson G."/>
            <person name="Gilbert D."/>
            <person name="Gnerre S."/>
            <person name="Godfrey J."/>
            <person name="Good R."/>
            <person name="Gotea V."/>
            <person name="Gravely B."/>
            <person name="Greenberg A.J."/>
            <person name="Griffiths-Jones S."/>
            <person name="Gross S."/>
            <person name="Guigo R."/>
            <person name="Gustafson E.A."/>
            <person name="Haerty W."/>
            <person name="Hahn M.W."/>
            <person name="Halligan D.L."/>
            <person name="Halpern A.L."/>
            <person name="Halter G.M."/>
            <person name="Han M.V."/>
            <person name="Heger A."/>
            <person name="Hillier L."/>
            <person name="Hinrichs A.S."/>
            <person name="Holmes I."/>
            <person name="Hoskins R.A."/>
            <person name="Hubisz M.J."/>
            <person name="Hultmark D."/>
            <person name="Huntley M.A."/>
            <person name="Jaffe D.B."/>
            <person name="Jagadeeshan S."/>
            <person name="Jeck W.R."/>
            <person name="Johnson J."/>
            <person name="Jones C.D."/>
            <person name="Jordan W.C."/>
            <person name="Karpen G.H."/>
            <person name="Kataoka E."/>
            <person name="Keightley P.D."/>
            <person name="Kheradpour P."/>
            <person name="Kirkness E.F."/>
            <person name="Koerich L.B."/>
            <person name="Kristiansen K."/>
            <person name="Kudrna D."/>
            <person name="Kulathinal R.J."/>
            <person name="Kumar S."/>
            <person name="Kwok R."/>
            <person name="Lander E."/>
            <person name="Langley C.H."/>
            <person name="Lapoint R."/>
            <person name="Lazzaro B.P."/>
            <person name="Lee S.J."/>
            <person name="Levesque L."/>
            <person name="Li R."/>
            <person name="Lin C.F."/>
            <person name="Lin M.F."/>
            <person name="Lindblad-Toh K."/>
            <person name="Llopart A."/>
            <person name="Long M."/>
            <person name="Low L."/>
            <person name="Lozovsky E."/>
            <person name="Lu J."/>
            <person name="Luo M."/>
            <person name="Machado C.A."/>
            <person name="Makalowski W."/>
            <person name="Marzo M."/>
            <person name="Matsuda M."/>
            <person name="Matzkin L."/>
            <person name="McAllister B."/>
            <person name="McBride C.S."/>
            <person name="McKernan B."/>
            <person name="McKernan K."/>
            <person name="Mendez-Lago M."/>
            <person name="Minx P."/>
            <person name="Mollenhauer M.U."/>
            <person name="Montooth K."/>
            <person name="Mount S.M."/>
            <person name="Mu X."/>
            <person name="Myers E."/>
            <person name="Negre B."/>
            <person name="Newfeld S."/>
            <person name="Nielsen R."/>
            <person name="Noor M.A."/>
            <person name="O'Grady P."/>
            <person name="Pachter L."/>
            <person name="Papaceit M."/>
            <person name="Parisi M.J."/>
            <person name="Parisi M."/>
            <person name="Parts L."/>
            <person name="Pedersen J.S."/>
            <person name="Pesole G."/>
            <person name="Phillippy A.M."/>
            <person name="Ponting C.P."/>
            <person name="Pop M."/>
            <person name="Porcelli D."/>
            <person name="Powell J.R."/>
            <person name="Prohaska S."/>
            <person name="Pruitt K."/>
            <person name="Puig M."/>
            <person name="Quesneville H."/>
            <person name="Ram K.R."/>
            <person name="Rand D."/>
            <person name="Rasmussen M.D."/>
            <person name="Reed L.K."/>
            <person name="Reenan R."/>
            <person name="Reily A."/>
            <person name="Remington K.A."/>
            <person name="Rieger T.T."/>
            <person name="Ritchie M.G."/>
            <person name="Robin C."/>
            <person name="Rogers Y.H."/>
            <person name="Rohde C."/>
            <person name="Rozas J."/>
            <person name="Rubenfield M.J."/>
            <person name="Ruiz A."/>
            <person name="Russo S."/>
            <person name="Salzberg S.L."/>
            <person name="Sanchez-Gracia A."/>
            <person name="Saranga D.J."/>
            <person name="Sato H."/>
            <person name="Schaeffer S.W."/>
            <person name="Schatz M.C."/>
            <person name="Schlenke T."/>
            <person name="Schwartz R."/>
            <person name="Segarra C."/>
            <person name="Singh R.S."/>
            <person name="Sirot L."/>
            <person name="Sirota M."/>
            <person name="Sisneros N.B."/>
            <person name="Smith C.D."/>
            <person name="Smith T.F."/>
            <person name="Spieth J."/>
            <person name="Stage D.E."/>
            <person name="Stark A."/>
            <person name="Stephan W."/>
            <person name="Strausberg R.L."/>
            <person name="Strempel S."/>
            <person name="Sturgill D."/>
            <person name="Sutton G."/>
            <person name="Sutton G.G."/>
            <person name="Tao W."/>
            <person name="Teichmann S."/>
            <person name="Tobari Y.N."/>
            <person name="Tomimura Y."/>
            <person name="Tsolas J.M."/>
            <person name="Valente V.L."/>
            <person name="Venter E."/>
            <person name="Venter J.C."/>
            <person name="Vicario S."/>
            <person name="Vieira F.G."/>
            <person name="Vilella A.J."/>
            <person name="Villasante A."/>
            <person name="Walenz B."/>
            <person name="Wang J."/>
            <person name="Wasserman M."/>
            <person name="Watts T."/>
            <person name="Wilson D."/>
            <person name="Wilson R.K."/>
            <person name="Wing R.A."/>
            <person name="Wolfner M.F."/>
            <person name="Wong A."/>
            <person name="Wong G.K."/>
            <person name="Wu C.I."/>
            <person name="Wu G."/>
            <person name="Yamamoto D."/>
            <person name="Yang H.P."/>
            <person name="Yang S.P."/>
            <person name="Yorke J.A."/>
            <person name="Yoshida K."/>
            <person name="Zdobnov E."/>
            <person name="Zhang P."/>
            <person name="Zhang Y."/>
            <person name="Zimin A.V."/>
            <person name="Baldwin J."/>
            <person name="Abdouelleil A."/>
            <person name="Abdulkadir J."/>
            <person name="Abebe A."/>
            <person name="Abera B."/>
            <person name="Abreu J."/>
            <person name="Acer S.C."/>
            <person name="Aftuck L."/>
            <person name="Alexander A."/>
            <person name="An P."/>
            <person name="Anderson E."/>
            <person name="Anderson S."/>
            <person name="Arachi H."/>
            <person name="Azer M."/>
            <person name="Bachantsang P."/>
            <person name="Barry A."/>
            <person name="Bayul T."/>
            <person name="Berlin A."/>
            <person name="Bessette D."/>
            <person name="Bloom T."/>
            <person name="Blye J."/>
            <person name="Boguslavskiy L."/>
            <person name="Bonnet C."/>
            <person name="Boukhgalter B."/>
            <person name="Bourzgui I."/>
            <person name="Brown A."/>
            <person name="Cahill P."/>
            <person name="Channer S."/>
            <person name="Cheshatsang Y."/>
            <person name="Chuda L."/>
            <person name="Citroen M."/>
            <person name="Collymore A."/>
            <person name="Cooke P."/>
            <person name="Costello M."/>
            <person name="D'Aco K."/>
            <person name="Daza R."/>
            <person name="De Haan G."/>
            <person name="DeGray S."/>
            <person name="DeMaso C."/>
            <person name="Dhargay N."/>
            <person name="Dooley K."/>
            <person name="Dooley E."/>
            <person name="Doricent M."/>
            <person name="Dorje P."/>
            <person name="Dorjee K."/>
            <person name="Dupes A."/>
            <person name="Elong R."/>
            <person name="Falk J."/>
            <person name="Farina A."/>
            <person name="Faro S."/>
            <person name="Ferguson D."/>
            <person name="Fisher S."/>
            <person name="Foley C.D."/>
            <person name="Franke A."/>
            <person name="Friedrich D."/>
            <person name="Gadbois L."/>
            <person name="Gearin G."/>
            <person name="Gearin C.R."/>
            <person name="Giannoukos G."/>
            <person name="Goode T."/>
            <person name="Graham J."/>
            <person name="Grandbois E."/>
            <person name="Grewal S."/>
            <person name="Gyaltsen K."/>
            <person name="Hafez N."/>
            <person name="Hagos B."/>
            <person name="Hall J."/>
            <person name="Henson C."/>
            <person name="Hollinger A."/>
            <person name="Honan T."/>
            <person name="Huard M.D."/>
            <person name="Hughes L."/>
            <person name="Hurhula B."/>
            <person name="Husby M.E."/>
            <person name="Kamat A."/>
            <person name="Kanga B."/>
            <person name="Kashin S."/>
            <person name="Khazanovich D."/>
            <person name="Kisner P."/>
            <person name="Lance K."/>
            <person name="Lara M."/>
            <person name="Lee W."/>
            <person name="Lennon N."/>
            <person name="Letendre F."/>
            <person name="LeVine R."/>
            <person name="Lipovsky A."/>
            <person name="Liu X."/>
            <person name="Liu J."/>
            <person name="Liu S."/>
            <person name="Lokyitsang T."/>
            <person name="Lokyitsang Y."/>
            <person name="Lubonja R."/>
            <person name="Lui A."/>
            <person name="MacDonald P."/>
            <person name="Magnisalis V."/>
            <person name="Maru K."/>
            <person name="Matthews C."/>
            <person name="McCusker W."/>
            <person name="McDonough S."/>
            <person name="Mehta T."/>
            <person name="Meldrim J."/>
            <person name="Meneus L."/>
            <person name="Mihai O."/>
            <person name="Mihalev A."/>
            <person name="Mihova T."/>
            <person name="Mittelman R."/>
            <person name="Mlenga V."/>
            <person name="Montmayeur A."/>
            <person name="Mulrain L."/>
            <person name="Navidi A."/>
            <person name="Naylor J."/>
            <person name="Negash T."/>
            <person name="Nguyen T."/>
            <person name="Nguyen N."/>
            <person name="Nicol R."/>
            <person name="Norbu C."/>
            <person name="Norbu N."/>
            <person name="Novod N."/>
            <person name="O'Neill B."/>
            <person name="Osman S."/>
            <person name="Markiewicz E."/>
            <person name="Oyono O.L."/>
            <person name="Patti C."/>
            <person name="Phunkhang P."/>
            <person name="Pierre F."/>
            <person name="Priest M."/>
            <person name="Raghuraman S."/>
            <person name="Rege F."/>
            <person name="Reyes R."/>
            <person name="Rise C."/>
            <person name="Rogov P."/>
            <person name="Ross K."/>
            <person name="Ryan E."/>
            <person name="Settipalli S."/>
            <person name="Shea T."/>
            <person name="Sherpa N."/>
            <person name="Shi L."/>
            <person name="Shih D."/>
            <person name="Sparrow T."/>
            <person name="Spaulding J."/>
            <person name="Stalker J."/>
            <person name="Stange-Thomann N."/>
            <person name="Stavropoulos S."/>
            <person name="Stone C."/>
            <person name="Strader C."/>
            <person name="Tesfaye S."/>
            <person name="Thomson T."/>
            <person name="Thoulutsang Y."/>
            <person name="Thoulutsang D."/>
            <person name="Topham K."/>
            <person name="Topping I."/>
            <person name="Tsamla T."/>
            <person name="Vassiliev H."/>
            <person name="Vo A."/>
            <person name="Wangchuk T."/>
            <person name="Wangdi T."/>
            <person name="Weiand M."/>
            <person name="Wilkinson J."/>
            <person name="Wilson A."/>
            <person name="Yadav S."/>
            <person name="Young G."/>
            <person name="Yu Q."/>
            <person name="Zembek L."/>
            <person name="Zhong D."/>
            <person name="Zimmer A."/>
            <person name="Zwirko Z."/>
            <person name="Jaffe D.B."/>
            <person name="Alvarez P."/>
            <person name="Brockman W."/>
            <person name="Butler J."/>
            <person name="Chin C."/>
            <person name="Gnerre S."/>
            <person name="Grabherr M."/>
            <person name="Kleber M."/>
            <person name="Mauceli E."/>
            <person name="MacCallum I."/>
        </authorList>
    </citation>
    <scope>NUCLEOTIDE SEQUENCE [LARGE SCALE GENOMIC DNA]</scope>
    <source>
        <strain evidence="4">Tucson 14030-0811.24</strain>
    </source>
</reference>
<gene>
    <name evidence="3" type="primary">Dwil\GK11020</name>
    <name evidence="3" type="ORF">Dwil_GK11020</name>
</gene>
<dbReference type="PANTHER" id="PTHR36299:SF4">
    <property type="entry name" value="GH07892P-RELATED"/>
    <property type="match status" value="1"/>
</dbReference>
<dbReference type="InterPro" id="IPR031941">
    <property type="entry name" value="DUF4773"/>
</dbReference>
<dbReference type="InParanoid" id="B4N8J3"/>
<dbReference type="Pfam" id="PF15998">
    <property type="entry name" value="DUF4773"/>
    <property type="match status" value="1"/>
</dbReference>
<feature type="signal peptide" evidence="1">
    <location>
        <begin position="1"/>
        <end position="17"/>
    </location>
</feature>
<sequence>MHLEIICLLAILAVIQAQYYYNPAFAPPTPPPPPPPPSFAMQEARRPRFVLYNPFNGQEMEPLRYIAVRRGNKRGQPTNQVSGNIVELPQLWQPCSCAEYTCRCCLGLVFGFGEAFNQRICATIQYNRADVGLQLSIDLNQRGVANFGFSIRNPPDYCIPVLLPLPLFSCLRLYDIRAYGEGNVQVCISVVFKVIVSQFFEYRFNCLRFGSSGVFFVRDTTQKDQEEGQPDGQDAVHQESEQELVLDKRNRLPQISEQTTKRIHLPNDKLGAGNWY</sequence>
<dbReference type="OrthoDB" id="5952164at2759"/>
<keyword evidence="1" id="KW-0732">Signal</keyword>
<dbReference type="Proteomes" id="UP000007798">
    <property type="component" value="Unassembled WGS sequence"/>
</dbReference>
<feature type="domain" description="DUF4773" evidence="2">
    <location>
        <begin position="94"/>
        <end position="213"/>
    </location>
</feature>
<feature type="chain" id="PRO_5002819392" description="DUF4773 domain-containing protein" evidence="1">
    <location>
        <begin position="18"/>
        <end position="276"/>
    </location>
</feature>
<proteinExistence type="predicted"/>
<dbReference type="HOGENOM" id="CLU_099581_0_0_1"/>
<accession>B4N8J3</accession>
<evidence type="ECO:0000313" key="3">
    <source>
        <dbReference type="EMBL" id="EDW81444.1"/>
    </source>
</evidence>
<dbReference type="EMBL" id="CH964232">
    <property type="protein sequence ID" value="EDW81444.1"/>
    <property type="molecule type" value="Genomic_DNA"/>
</dbReference>
<organism evidence="3 4">
    <name type="scientific">Drosophila willistoni</name>
    <name type="common">Fruit fly</name>
    <dbReference type="NCBI Taxonomy" id="7260"/>
    <lineage>
        <taxon>Eukaryota</taxon>
        <taxon>Metazoa</taxon>
        <taxon>Ecdysozoa</taxon>
        <taxon>Arthropoda</taxon>
        <taxon>Hexapoda</taxon>
        <taxon>Insecta</taxon>
        <taxon>Pterygota</taxon>
        <taxon>Neoptera</taxon>
        <taxon>Endopterygota</taxon>
        <taxon>Diptera</taxon>
        <taxon>Brachycera</taxon>
        <taxon>Muscomorpha</taxon>
        <taxon>Ephydroidea</taxon>
        <taxon>Drosophilidae</taxon>
        <taxon>Drosophila</taxon>
        <taxon>Sophophora</taxon>
    </lineage>
</organism>
<dbReference type="AlphaFoldDB" id="B4N8J3"/>
<evidence type="ECO:0000256" key="1">
    <source>
        <dbReference type="SAM" id="SignalP"/>
    </source>
</evidence>
<keyword evidence="4" id="KW-1185">Reference proteome</keyword>
<protein>
    <recommendedName>
        <fullName evidence="2">DUF4773 domain-containing protein</fullName>
    </recommendedName>
</protein>
<dbReference type="PhylomeDB" id="B4N8J3"/>
<dbReference type="eggNOG" id="ENOG502TC9I">
    <property type="taxonomic scope" value="Eukaryota"/>
</dbReference>
<evidence type="ECO:0000313" key="4">
    <source>
        <dbReference type="Proteomes" id="UP000007798"/>
    </source>
</evidence>
<dbReference type="KEGG" id="dwi:6647154"/>
<name>B4N8J3_DROWI</name>
<evidence type="ECO:0000259" key="2">
    <source>
        <dbReference type="Pfam" id="PF15998"/>
    </source>
</evidence>
<dbReference type="PANTHER" id="PTHR36299">
    <property type="entry name" value="AGAP008005-PA"/>
    <property type="match status" value="1"/>
</dbReference>